<dbReference type="Gene3D" id="3.90.470.20">
    <property type="entry name" value="4'-phosphopantetheinyl transferase domain"/>
    <property type="match status" value="1"/>
</dbReference>
<dbReference type="GO" id="GO:0019878">
    <property type="term" value="P:lysine biosynthetic process via aminoadipic acid"/>
    <property type="evidence" value="ECO:0007669"/>
    <property type="project" value="TreeGrafter"/>
</dbReference>
<accession>A0A839NF64</accession>
<evidence type="ECO:0000256" key="2">
    <source>
        <dbReference type="ARBA" id="ARBA00022679"/>
    </source>
</evidence>
<dbReference type="Pfam" id="PF01648">
    <property type="entry name" value="ACPS"/>
    <property type="match status" value="1"/>
</dbReference>
<reference evidence="4 5" key="1">
    <citation type="submission" date="2020-08" db="EMBL/GenBank/DDBJ databases">
        <title>Sequencing the genomes of 1000 actinobacteria strains.</title>
        <authorList>
            <person name="Klenk H.-P."/>
        </authorList>
    </citation>
    <scope>NUCLEOTIDE SEQUENCE [LARGE SCALE GENOMIC DNA]</scope>
    <source>
        <strain evidence="4 5">DSM 105369</strain>
    </source>
</reference>
<evidence type="ECO:0000313" key="5">
    <source>
        <dbReference type="Proteomes" id="UP000559182"/>
    </source>
</evidence>
<evidence type="ECO:0000256" key="1">
    <source>
        <dbReference type="ARBA" id="ARBA00010990"/>
    </source>
</evidence>
<protein>
    <submittedName>
        <fullName evidence="4">Phosphopantetheinyl transferase</fullName>
    </submittedName>
</protein>
<proteinExistence type="inferred from homology"/>
<dbReference type="PANTHER" id="PTHR12215">
    <property type="entry name" value="PHOSPHOPANTETHEINE TRANSFERASE"/>
    <property type="match status" value="1"/>
</dbReference>
<feature type="domain" description="4'-phosphopantetheinyl transferase" evidence="3">
    <location>
        <begin position="76"/>
        <end position="178"/>
    </location>
</feature>
<keyword evidence="5" id="KW-1185">Reference proteome</keyword>
<dbReference type="AlphaFoldDB" id="A0A839NF64"/>
<dbReference type="SUPFAM" id="SSF56214">
    <property type="entry name" value="4'-phosphopantetheinyl transferase"/>
    <property type="match status" value="2"/>
</dbReference>
<dbReference type="PANTHER" id="PTHR12215:SF10">
    <property type="entry name" value="L-AMINOADIPATE-SEMIALDEHYDE DEHYDROGENASE-PHOSPHOPANTETHEINYL TRANSFERASE"/>
    <property type="match status" value="1"/>
</dbReference>
<name>A0A839NF64_9MICO</name>
<dbReference type="GO" id="GO:0005829">
    <property type="term" value="C:cytosol"/>
    <property type="evidence" value="ECO:0007669"/>
    <property type="project" value="TreeGrafter"/>
</dbReference>
<dbReference type="InterPro" id="IPR008278">
    <property type="entry name" value="4-PPantetheinyl_Trfase_dom"/>
</dbReference>
<sequence length="194" mass="21542">MRCAIARCEGREERPTADDLLRRVVAECTARNPDEVRVRHTLRRPATAEIPHGPPIHVSIAHSAGWVAVAADLDDPIGIDVEPRDRRVIDPARLAQRFFHLDDTAWLRSQPDQNVAFLQLWTMKESIGKLRGIGLQGGALAARNFGTPNRVCGSSALRPTAEPSLFHGTLLTADWVLSVAAPRRTRMWLTRAVH</sequence>
<dbReference type="InterPro" id="IPR050559">
    <property type="entry name" value="P-Pant_transferase_sf"/>
</dbReference>
<organism evidence="4 5">
    <name type="scientific">Flexivirga oryzae</name>
    <dbReference type="NCBI Taxonomy" id="1794944"/>
    <lineage>
        <taxon>Bacteria</taxon>
        <taxon>Bacillati</taxon>
        <taxon>Actinomycetota</taxon>
        <taxon>Actinomycetes</taxon>
        <taxon>Micrococcales</taxon>
        <taxon>Dermacoccaceae</taxon>
        <taxon>Flexivirga</taxon>
    </lineage>
</organism>
<dbReference type="EMBL" id="JACHVQ010000002">
    <property type="protein sequence ID" value="MBB2893331.1"/>
    <property type="molecule type" value="Genomic_DNA"/>
</dbReference>
<dbReference type="InterPro" id="IPR037143">
    <property type="entry name" value="4-PPantetheinyl_Trfase_dom_sf"/>
</dbReference>
<dbReference type="GO" id="GO:0000287">
    <property type="term" value="F:magnesium ion binding"/>
    <property type="evidence" value="ECO:0007669"/>
    <property type="project" value="InterPro"/>
</dbReference>
<dbReference type="GO" id="GO:0008897">
    <property type="term" value="F:holo-[acyl-carrier-protein] synthase activity"/>
    <property type="evidence" value="ECO:0007669"/>
    <property type="project" value="InterPro"/>
</dbReference>
<comment type="caution">
    <text evidence="4">The sequence shown here is derived from an EMBL/GenBank/DDBJ whole genome shotgun (WGS) entry which is preliminary data.</text>
</comment>
<keyword evidence="2 4" id="KW-0808">Transferase</keyword>
<evidence type="ECO:0000259" key="3">
    <source>
        <dbReference type="Pfam" id="PF01648"/>
    </source>
</evidence>
<dbReference type="RefSeq" id="WP_183321657.1">
    <property type="nucleotide sequence ID" value="NZ_JACHVQ010000002.1"/>
</dbReference>
<gene>
    <name evidence="4" type="ORF">FHU39_003349</name>
</gene>
<dbReference type="Proteomes" id="UP000559182">
    <property type="component" value="Unassembled WGS sequence"/>
</dbReference>
<comment type="similarity">
    <text evidence="1">Belongs to the P-Pant transferase superfamily. Gsp/Sfp/HetI/AcpT family.</text>
</comment>
<evidence type="ECO:0000313" key="4">
    <source>
        <dbReference type="EMBL" id="MBB2893331.1"/>
    </source>
</evidence>